<proteinExistence type="predicted"/>
<evidence type="ECO:0000313" key="3">
    <source>
        <dbReference type="Proteomes" id="UP000467840"/>
    </source>
</evidence>
<sequence length="100" mass="11088">MTDEGGLPSFPPGHMNNSPASFPSTPDASISSAPGSCPSNRIMIKVVRGNSVTSRRTATVTNYVADERIKVLEEKIVCMRENQERILQQRVEEEVSRLRQ</sequence>
<name>A0A6A6KQM4_HEVBR</name>
<dbReference type="AlphaFoldDB" id="A0A6A6KQM4"/>
<evidence type="ECO:0000256" key="1">
    <source>
        <dbReference type="SAM" id="MobiDB-lite"/>
    </source>
</evidence>
<dbReference type="Proteomes" id="UP000467840">
    <property type="component" value="Chromosome 2"/>
</dbReference>
<protein>
    <submittedName>
        <fullName evidence="2">Uncharacterized protein</fullName>
    </submittedName>
</protein>
<comment type="caution">
    <text evidence="2">The sequence shown here is derived from an EMBL/GenBank/DDBJ whole genome shotgun (WGS) entry which is preliminary data.</text>
</comment>
<organism evidence="2 3">
    <name type="scientific">Hevea brasiliensis</name>
    <name type="common">Para rubber tree</name>
    <name type="synonym">Siphonia brasiliensis</name>
    <dbReference type="NCBI Taxonomy" id="3981"/>
    <lineage>
        <taxon>Eukaryota</taxon>
        <taxon>Viridiplantae</taxon>
        <taxon>Streptophyta</taxon>
        <taxon>Embryophyta</taxon>
        <taxon>Tracheophyta</taxon>
        <taxon>Spermatophyta</taxon>
        <taxon>Magnoliopsida</taxon>
        <taxon>eudicotyledons</taxon>
        <taxon>Gunneridae</taxon>
        <taxon>Pentapetalae</taxon>
        <taxon>rosids</taxon>
        <taxon>fabids</taxon>
        <taxon>Malpighiales</taxon>
        <taxon>Euphorbiaceae</taxon>
        <taxon>Crotonoideae</taxon>
        <taxon>Micrandreae</taxon>
        <taxon>Hevea</taxon>
    </lineage>
</organism>
<feature type="region of interest" description="Disordered" evidence="1">
    <location>
        <begin position="1"/>
        <end position="40"/>
    </location>
</feature>
<gene>
    <name evidence="2" type="ORF">GH714_004396</name>
</gene>
<accession>A0A6A6KQM4</accession>
<dbReference type="EMBL" id="JAAGAX010000015">
    <property type="protein sequence ID" value="KAF2290228.1"/>
    <property type="molecule type" value="Genomic_DNA"/>
</dbReference>
<evidence type="ECO:0000313" key="2">
    <source>
        <dbReference type="EMBL" id="KAF2290228.1"/>
    </source>
</evidence>
<reference evidence="2 3" key="1">
    <citation type="journal article" date="2020" name="Mol. Plant">
        <title>The Chromosome-Based Rubber Tree Genome Provides New Insights into Spurge Genome Evolution and Rubber Biosynthesis.</title>
        <authorList>
            <person name="Liu J."/>
            <person name="Shi C."/>
            <person name="Shi C.C."/>
            <person name="Li W."/>
            <person name="Zhang Q.J."/>
            <person name="Zhang Y."/>
            <person name="Li K."/>
            <person name="Lu H.F."/>
            <person name="Shi C."/>
            <person name="Zhu S.T."/>
            <person name="Xiao Z.Y."/>
            <person name="Nan H."/>
            <person name="Yue Y."/>
            <person name="Zhu X.G."/>
            <person name="Wu Y."/>
            <person name="Hong X.N."/>
            <person name="Fan G.Y."/>
            <person name="Tong Y."/>
            <person name="Zhang D."/>
            <person name="Mao C.L."/>
            <person name="Liu Y.L."/>
            <person name="Hao S.J."/>
            <person name="Liu W.Q."/>
            <person name="Lv M.Q."/>
            <person name="Zhang H.B."/>
            <person name="Liu Y."/>
            <person name="Hu-Tang G.R."/>
            <person name="Wang J.P."/>
            <person name="Wang J.H."/>
            <person name="Sun Y.H."/>
            <person name="Ni S.B."/>
            <person name="Chen W.B."/>
            <person name="Zhang X.C."/>
            <person name="Jiao Y.N."/>
            <person name="Eichler E.E."/>
            <person name="Li G.H."/>
            <person name="Liu X."/>
            <person name="Gao L.Z."/>
        </authorList>
    </citation>
    <scope>NUCLEOTIDE SEQUENCE [LARGE SCALE GENOMIC DNA]</scope>
    <source>
        <strain evidence="3">cv. GT1</strain>
        <tissue evidence="2">Leaf</tissue>
    </source>
</reference>
<keyword evidence="3" id="KW-1185">Reference proteome</keyword>
<feature type="compositionally biased region" description="Polar residues" evidence="1">
    <location>
        <begin position="15"/>
        <end position="39"/>
    </location>
</feature>